<dbReference type="InParanoid" id="A0A401GJ25"/>
<feature type="compositionally biased region" description="Low complexity" evidence="1">
    <location>
        <begin position="172"/>
        <end position="183"/>
    </location>
</feature>
<reference evidence="3 4" key="1">
    <citation type="journal article" date="2018" name="Sci. Rep.">
        <title>Genome sequence of the cauliflower mushroom Sparassis crispa (Hanabiratake) and its association with beneficial usage.</title>
        <authorList>
            <person name="Kiyama R."/>
            <person name="Furutani Y."/>
            <person name="Kawaguchi K."/>
            <person name="Nakanishi T."/>
        </authorList>
    </citation>
    <scope>NUCLEOTIDE SEQUENCE [LARGE SCALE GENOMIC DNA]</scope>
</reference>
<sequence>MDPSTPLTVARGTLITSAMTGSLAGIYGVFTRHTHVGPLVVSAAINGGIAGATFFSFREYVVSNLLLSALPTTSYYRRIREAHTRLQTQGNSGEKLTFWDMRAYKVPETAISSAFTGGLLNAWKRGPSGIAPGITTAAIVCTALQLAYNELGIARIKYVSKTLQASQKPHLSETSPSQELSSSKPHKPVAERVLSMLGFHRMSDTEYLDSLKQKRDRYLRRIAELEEERDSEKGQDPPNPPST</sequence>
<dbReference type="STRING" id="139825.A0A401GJ25"/>
<dbReference type="EMBL" id="BFAD01000004">
    <property type="protein sequence ID" value="GBE82111.1"/>
    <property type="molecule type" value="Genomic_DNA"/>
</dbReference>
<feature type="region of interest" description="Disordered" evidence="1">
    <location>
        <begin position="222"/>
        <end position="243"/>
    </location>
</feature>
<proteinExistence type="predicted"/>
<name>A0A401GJ25_9APHY</name>
<evidence type="ECO:0000313" key="4">
    <source>
        <dbReference type="Proteomes" id="UP000287166"/>
    </source>
</evidence>
<feature type="region of interest" description="Disordered" evidence="1">
    <location>
        <begin position="165"/>
        <end position="187"/>
    </location>
</feature>
<keyword evidence="2" id="KW-1133">Transmembrane helix</keyword>
<keyword evidence="2" id="KW-0812">Transmembrane</keyword>
<comment type="caution">
    <text evidence="3">The sequence shown here is derived from an EMBL/GenBank/DDBJ whole genome shotgun (WGS) entry which is preliminary data.</text>
</comment>
<evidence type="ECO:0000256" key="1">
    <source>
        <dbReference type="SAM" id="MobiDB-lite"/>
    </source>
</evidence>
<feature type="transmembrane region" description="Helical" evidence="2">
    <location>
        <begin position="12"/>
        <end position="30"/>
    </location>
</feature>
<keyword evidence="4" id="KW-1185">Reference proteome</keyword>
<accession>A0A401GJ25</accession>
<dbReference type="OrthoDB" id="3366659at2759"/>
<organism evidence="3 4">
    <name type="scientific">Sparassis crispa</name>
    <dbReference type="NCBI Taxonomy" id="139825"/>
    <lineage>
        <taxon>Eukaryota</taxon>
        <taxon>Fungi</taxon>
        <taxon>Dikarya</taxon>
        <taxon>Basidiomycota</taxon>
        <taxon>Agaricomycotina</taxon>
        <taxon>Agaricomycetes</taxon>
        <taxon>Polyporales</taxon>
        <taxon>Sparassidaceae</taxon>
        <taxon>Sparassis</taxon>
    </lineage>
</organism>
<dbReference type="PANTHER" id="PTHR41390:SF1">
    <property type="entry name" value="NADH-UBIQUINONE OXIDOREDUCTASE 213 KDA SUBUNIT"/>
    <property type="match status" value="1"/>
</dbReference>
<dbReference type="AlphaFoldDB" id="A0A401GJ25"/>
<keyword evidence="2" id="KW-0472">Membrane</keyword>
<dbReference type="Proteomes" id="UP000287166">
    <property type="component" value="Unassembled WGS sequence"/>
</dbReference>
<dbReference type="RefSeq" id="XP_027613024.1">
    <property type="nucleotide sequence ID" value="XM_027757223.1"/>
</dbReference>
<gene>
    <name evidence="3" type="ORF">SCP_0404910</name>
</gene>
<feature type="compositionally biased region" description="Basic and acidic residues" evidence="1">
    <location>
        <begin position="222"/>
        <end position="235"/>
    </location>
</feature>
<evidence type="ECO:0000313" key="3">
    <source>
        <dbReference type="EMBL" id="GBE82111.1"/>
    </source>
</evidence>
<dbReference type="PANTHER" id="PTHR41390">
    <property type="entry name" value="CHROMOSOME 7, WHOLE GENOME SHOTGUN SEQUENCE"/>
    <property type="match status" value="1"/>
</dbReference>
<protein>
    <submittedName>
        <fullName evidence="3">Uncharacterized protein</fullName>
    </submittedName>
</protein>
<feature type="transmembrane region" description="Helical" evidence="2">
    <location>
        <begin position="36"/>
        <end position="57"/>
    </location>
</feature>
<dbReference type="GeneID" id="38779028"/>
<evidence type="ECO:0000256" key="2">
    <source>
        <dbReference type="SAM" id="Phobius"/>
    </source>
</evidence>